<evidence type="ECO:0000256" key="1">
    <source>
        <dbReference type="SAM" id="MobiDB-lite"/>
    </source>
</evidence>
<feature type="region of interest" description="Disordered" evidence="1">
    <location>
        <begin position="1"/>
        <end position="87"/>
    </location>
</feature>
<feature type="non-terminal residue" evidence="2">
    <location>
        <position position="174"/>
    </location>
</feature>
<dbReference type="EMBL" id="LAZR01052742">
    <property type="protein sequence ID" value="KKK82285.1"/>
    <property type="molecule type" value="Genomic_DNA"/>
</dbReference>
<protein>
    <submittedName>
        <fullName evidence="2">Uncharacterized protein</fullName>
    </submittedName>
</protein>
<organism evidence="2">
    <name type="scientific">marine sediment metagenome</name>
    <dbReference type="NCBI Taxonomy" id="412755"/>
    <lineage>
        <taxon>unclassified sequences</taxon>
        <taxon>metagenomes</taxon>
        <taxon>ecological metagenomes</taxon>
    </lineage>
</organism>
<feature type="compositionally biased region" description="Basic residues" evidence="1">
    <location>
        <begin position="1"/>
        <end position="22"/>
    </location>
</feature>
<dbReference type="AlphaFoldDB" id="A0A0F8Z8F2"/>
<proteinExistence type="predicted"/>
<reference evidence="2" key="1">
    <citation type="journal article" date="2015" name="Nature">
        <title>Complex archaea that bridge the gap between prokaryotes and eukaryotes.</title>
        <authorList>
            <person name="Spang A."/>
            <person name="Saw J.H."/>
            <person name="Jorgensen S.L."/>
            <person name="Zaremba-Niedzwiedzka K."/>
            <person name="Martijn J."/>
            <person name="Lind A.E."/>
            <person name="van Eijk R."/>
            <person name="Schleper C."/>
            <person name="Guy L."/>
            <person name="Ettema T.J."/>
        </authorList>
    </citation>
    <scope>NUCLEOTIDE SEQUENCE</scope>
</reference>
<accession>A0A0F8Z8F2</accession>
<gene>
    <name evidence="2" type="ORF">LCGC14_2804900</name>
</gene>
<sequence length="174" mass="18512">MPKKKTKAKRSRSKGVGQKRRPTPTTRRTGGEEPENGSTPDGAGLDGSGAGGKLYAAARASRGVATTVPPVQADPTQGEAQKDNLGGWPYTVINTPEDFEQLTTWFENIRLQDERQAIGLATFGDSVFLATKTSGLIIPEGVLRSAVGKDILKRRLLAQGGSSFISRNVGMDVD</sequence>
<comment type="caution">
    <text evidence="2">The sequence shown here is derived from an EMBL/GenBank/DDBJ whole genome shotgun (WGS) entry which is preliminary data.</text>
</comment>
<evidence type="ECO:0000313" key="2">
    <source>
        <dbReference type="EMBL" id="KKK82285.1"/>
    </source>
</evidence>
<name>A0A0F8Z8F2_9ZZZZ</name>